<feature type="transmembrane region" description="Helical" evidence="5">
    <location>
        <begin position="95"/>
        <end position="116"/>
    </location>
</feature>
<dbReference type="EMBL" id="CAJOAZ010007039">
    <property type="protein sequence ID" value="CAF4152303.1"/>
    <property type="molecule type" value="Genomic_DNA"/>
</dbReference>
<keyword evidence="2 5" id="KW-0812">Transmembrane</keyword>
<gene>
    <name evidence="7" type="ORF">OXD698_LOCUS38136</name>
</gene>
<dbReference type="AlphaFoldDB" id="A0A819Y879"/>
<feature type="domain" description="G-protein coupled receptors family 1 profile" evidence="6">
    <location>
        <begin position="1"/>
        <end position="147"/>
    </location>
</feature>
<dbReference type="InterPro" id="IPR017452">
    <property type="entry name" value="GPCR_Rhodpsn_7TM"/>
</dbReference>
<dbReference type="GO" id="GO:0016020">
    <property type="term" value="C:membrane"/>
    <property type="evidence" value="ECO:0007669"/>
    <property type="project" value="UniProtKB-SubCell"/>
</dbReference>
<evidence type="ECO:0000256" key="4">
    <source>
        <dbReference type="ARBA" id="ARBA00023136"/>
    </source>
</evidence>
<dbReference type="SUPFAM" id="SSF81321">
    <property type="entry name" value="Family A G protein-coupled receptor-like"/>
    <property type="match status" value="1"/>
</dbReference>
<feature type="non-terminal residue" evidence="7">
    <location>
        <position position="1"/>
    </location>
</feature>
<dbReference type="Gene3D" id="1.20.1070.10">
    <property type="entry name" value="Rhodopsin 7-helix transmembrane proteins"/>
    <property type="match status" value="1"/>
</dbReference>
<sequence length="168" mass="19564">ISSASQWIISIILSMPNLILSVQECISEHPTAYWISIYTFIILIILPTILNIIFNLLIFILVRSSTRRVRTLAITKTSIVNSNYSARDIHLLKHILFISVVFLLGYVPIYTIRMLYLDADVIFWASQLIQFLPVLSGLIIIVDLFWYNRDLTRYIKDSIFRCLRLNLN</sequence>
<evidence type="ECO:0000256" key="2">
    <source>
        <dbReference type="ARBA" id="ARBA00022692"/>
    </source>
</evidence>
<dbReference type="PROSITE" id="PS50262">
    <property type="entry name" value="G_PROTEIN_RECEP_F1_2"/>
    <property type="match status" value="1"/>
</dbReference>
<keyword evidence="4 5" id="KW-0472">Membrane</keyword>
<protein>
    <recommendedName>
        <fullName evidence="6">G-protein coupled receptors family 1 profile domain-containing protein</fullName>
    </recommendedName>
</protein>
<dbReference type="Proteomes" id="UP000663844">
    <property type="component" value="Unassembled WGS sequence"/>
</dbReference>
<reference evidence="7" key="1">
    <citation type="submission" date="2021-02" db="EMBL/GenBank/DDBJ databases">
        <authorList>
            <person name="Nowell W R."/>
        </authorList>
    </citation>
    <scope>NUCLEOTIDE SEQUENCE</scope>
</reference>
<evidence type="ECO:0000256" key="3">
    <source>
        <dbReference type="ARBA" id="ARBA00022989"/>
    </source>
</evidence>
<evidence type="ECO:0000313" key="8">
    <source>
        <dbReference type="Proteomes" id="UP000663844"/>
    </source>
</evidence>
<feature type="transmembrane region" description="Helical" evidence="5">
    <location>
        <begin position="37"/>
        <end position="62"/>
    </location>
</feature>
<evidence type="ECO:0000313" key="7">
    <source>
        <dbReference type="EMBL" id="CAF4152303.1"/>
    </source>
</evidence>
<organism evidence="7 8">
    <name type="scientific">Adineta steineri</name>
    <dbReference type="NCBI Taxonomy" id="433720"/>
    <lineage>
        <taxon>Eukaryota</taxon>
        <taxon>Metazoa</taxon>
        <taxon>Spiralia</taxon>
        <taxon>Gnathifera</taxon>
        <taxon>Rotifera</taxon>
        <taxon>Eurotatoria</taxon>
        <taxon>Bdelloidea</taxon>
        <taxon>Adinetida</taxon>
        <taxon>Adinetidae</taxon>
        <taxon>Adineta</taxon>
    </lineage>
</organism>
<feature type="transmembrane region" description="Helical" evidence="5">
    <location>
        <begin position="122"/>
        <end position="146"/>
    </location>
</feature>
<keyword evidence="3 5" id="KW-1133">Transmembrane helix</keyword>
<accession>A0A819Y879</accession>
<evidence type="ECO:0000259" key="6">
    <source>
        <dbReference type="PROSITE" id="PS50262"/>
    </source>
</evidence>
<name>A0A819Y879_9BILA</name>
<evidence type="ECO:0000256" key="1">
    <source>
        <dbReference type="ARBA" id="ARBA00004370"/>
    </source>
</evidence>
<comment type="subcellular location">
    <subcellularLocation>
        <location evidence="1">Membrane</location>
    </subcellularLocation>
</comment>
<comment type="caution">
    <text evidence="7">The sequence shown here is derived from an EMBL/GenBank/DDBJ whole genome shotgun (WGS) entry which is preliminary data.</text>
</comment>
<evidence type="ECO:0000256" key="5">
    <source>
        <dbReference type="SAM" id="Phobius"/>
    </source>
</evidence>
<proteinExistence type="predicted"/>